<dbReference type="RefSeq" id="WP_210225668.1">
    <property type="nucleotide sequence ID" value="NZ_CP072800.1"/>
</dbReference>
<dbReference type="SUPFAM" id="SSF46785">
    <property type="entry name" value="Winged helix' DNA-binding domain"/>
    <property type="match status" value="1"/>
</dbReference>
<name>A0ABX7WYU0_9GAMM</name>
<dbReference type="InterPro" id="IPR038475">
    <property type="entry name" value="RecG_C_sf"/>
</dbReference>
<evidence type="ECO:0000313" key="3">
    <source>
        <dbReference type="Proteomes" id="UP000672027"/>
    </source>
</evidence>
<dbReference type="PANTHER" id="PTHR30595">
    <property type="entry name" value="GLPR-RELATED TRANSCRIPTIONAL REPRESSOR"/>
    <property type="match status" value="1"/>
</dbReference>
<dbReference type="Proteomes" id="UP000672027">
    <property type="component" value="Chromosome"/>
</dbReference>
<gene>
    <name evidence="2" type="ORF">J8380_10860</name>
</gene>
<feature type="domain" description="Filamentation induced by cAMP protein Fic-like C-terminal" evidence="1">
    <location>
        <begin position="107"/>
        <end position="170"/>
    </location>
</feature>
<evidence type="ECO:0000259" key="1">
    <source>
        <dbReference type="Pfam" id="PF21247"/>
    </source>
</evidence>
<sequence length="188" mass="21163">MKTTTFDDRIEVENPGILLPGMTIEDMKQGVSKIRNPVITRVFRELNLVEQWGSGVRRIFKEAEKLGLPELQIMEIGMRMRFVVPLQQPLAVQGTLDDEQVSGQVSEQVNAILLACRRGERSKQELLEAAGLANAYLNYKRHIAPLLEKGLLEMTLPDKPQSRLQKYRLTGLGRSLLNPSETSGANHE</sequence>
<dbReference type="Pfam" id="PF13749">
    <property type="entry name" value="HATPase_c_4"/>
    <property type="match status" value="1"/>
</dbReference>
<dbReference type="PANTHER" id="PTHR30595:SF6">
    <property type="entry name" value="SCHLAFEN ALBA-2 DOMAIN-CONTAINING PROTEIN"/>
    <property type="match status" value="1"/>
</dbReference>
<evidence type="ECO:0000313" key="2">
    <source>
        <dbReference type="EMBL" id="QTR48787.1"/>
    </source>
</evidence>
<dbReference type="Pfam" id="PF21247">
    <property type="entry name" value="Fic-like_C"/>
    <property type="match status" value="1"/>
</dbReference>
<dbReference type="EMBL" id="CP072800">
    <property type="protein sequence ID" value="QTR48787.1"/>
    <property type="molecule type" value="Genomic_DNA"/>
</dbReference>
<reference evidence="2 3" key="1">
    <citation type="submission" date="2021-04" db="EMBL/GenBank/DDBJ databases">
        <title>Genomics, taxonomy and metabolism of representatives of sulfur bacteria of the genus Thiothrix: Thiothrix fructosivorans QT, Thiothrix unzii A1T and three new species, Thiothrix subterranea sp. nov., Thiothrix litoralis sp. nov. and 'Candidatus Thiothrix anitrata' sp. nov.</title>
        <authorList>
            <person name="Ravin N.V."/>
            <person name="Smolyakov D."/>
            <person name="Rudenko T.S."/>
            <person name="Mardanov A.V."/>
            <person name="Beletsky A.V."/>
            <person name="Markov N.D."/>
            <person name="Fomenkov A.I."/>
            <person name="Roberts R.J."/>
            <person name="Karnachuk O.V."/>
            <person name="Novikov A."/>
            <person name="Grabovich M.Y."/>
        </authorList>
    </citation>
    <scope>NUCLEOTIDE SEQUENCE [LARGE SCALE GENOMIC DNA]</scope>
    <source>
        <strain evidence="2 3">A52</strain>
    </source>
</reference>
<protein>
    <recommendedName>
        <fullName evidence="1">Filamentation induced by cAMP protein Fic-like C-terminal domain-containing protein</fullName>
    </recommendedName>
</protein>
<organism evidence="2 3">
    <name type="scientific">Candidatus Thiothrix anitrata</name>
    <dbReference type="NCBI Taxonomy" id="2823902"/>
    <lineage>
        <taxon>Bacteria</taxon>
        <taxon>Pseudomonadati</taxon>
        <taxon>Pseudomonadota</taxon>
        <taxon>Gammaproteobacteria</taxon>
        <taxon>Thiotrichales</taxon>
        <taxon>Thiotrichaceae</taxon>
        <taxon>Thiothrix</taxon>
    </lineage>
</organism>
<proteinExistence type="predicted"/>
<accession>A0ABX7WYU0</accession>
<dbReference type="InterPro" id="IPR049514">
    <property type="entry name" value="Fic-like_C"/>
</dbReference>
<dbReference type="InterPro" id="IPR036390">
    <property type="entry name" value="WH_DNA-bd_sf"/>
</dbReference>
<keyword evidence="3" id="KW-1185">Reference proteome</keyword>
<dbReference type="Gene3D" id="3.30.565.60">
    <property type="match status" value="1"/>
</dbReference>